<keyword evidence="2" id="KW-0732">Signal</keyword>
<organism evidence="4 5">
    <name type="scientific">Chromobacterium phragmitis</name>
    <dbReference type="NCBI Taxonomy" id="2202141"/>
    <lineage>
        <taxon>Bacteria</taxon>
        <taxon>Pseudomonadati</taxon>
        <taxon>Pseudomonadota</taxon>
        <taxon>Betaproteobacteria</taxon>
        <taxon>Neisseriales</taxon>
        <taxon>Chromobacteriaceae</taxon>
        <taxon>Chromobacterium</taxon>
    </lineage>
</organism>
<name>A0A344UDX6_9NEIS</name>
<dbReference type="GO" id="GO:0005886">
    <property type="term" value="C:plasma membrane"/>
    <property type="evidence" value="ECO:0007669"/>
    <property type="project" value="UniProtKB-SubCell"/>
</dbReference>
<dbReference type="SUPFAM" id="SSF56954">
    <property type="entry name" value="Outer membrane efflux proteins (OEP)"/>
    <property type="match status" value="1"/>
</dbReference>
<accession>A0A344UDX6</accession>
<evidence type="ECO:0000313" key="4">
    <source>
        <dbReference type="EMBL" id="AXE33474.1"/>
    </source>
</evidence>
<sequence length="465" mass="49187">MKTRTSLTPILAALLAAAALTGCAIGPDYARPKLDIPADFKEDGRWKSAEPQDEAPRGDWWAAYRDATLNGLMDTLNRQSPTIAQAEAQYRQAQAQLNQAEAGLFPSLSANASQSRAVAAPGNVAFNNYNLGLAASWEVDLWGGVRRAVEAGEAKQQASAAQLAAIRLSSQAQLATAYLQLVAADRQLANLRDSEKALEESLRLTRNQFAAGIVGDDAVASSESQWKTAQAAVVDKRLTRVQLEHAIAAALGQAPAGFSLPPAEAEPHLPQIPSGLPSTLLERRPDIAQAERNMAVANAQIGIAQSAYFPSLTLGASGGYRGSTFADWVTLPNRIWSIGPSLALSLFDAGLRRAQTAQAIAAYDASVAGYRLTVLAALQGVEDNLSAQSLLHEEAGLQTAALAAAKRAETIAQNQYRAGTVSYLNVLSAQNARIAAENNLWNVKNRQYASSVALIAALGGGWRAP</sequence>
<dbReference type="AlphaFoldDB" id="A0A344UDX6"/>
<dbReference type="GO" id="GO:0015562">
    <property type="term" value="F:efflux transmembrane transporter activity"/>
    <property type="evidence" value="ECO:0007669"/>
    <property type="project" value="InterPro"/>
</dbReference>
<dbReference type="Pfam" id="PF02321">
    <property type="entry name" value="OEP"/>
    <property type="match status" value="2"/>
</dbReference>
<dbReference type="Gene3D" id="2.20.200.10">
    <property type="entry name" value="Outer membrane efflux proteins (OEP)"/>
    <property type="match status" value="1"/>
</dbReference>
<proteinExistence type="inferred from homology"/>
<keyword evidence="2" id="KW-0449">Lipoprotein</keyword>
<dbReference type="EMBL" id="CP029554">
    <property type="protein sequence ID" value="AXE33474.1"/>
    <property type="molecule type" value="Genomic_DNA"/>
</dbReference>
<feature type="signal peptide" evidence="2">
    <location>
        <begin position="1"/>
        <end position="24"/>
    </location>
</feature>
<dbReference type="InterPro" id="IPR010131">
    <property type="entry name" value="MdtP/NodT-like"/>
</dbReference>
<gene>
    <name evidence="4" type="ORF">DK843_03570</name>
</gene>
<comment type="subcellular location">
    <subcellularLocation>
        <location evidence="2">Cell membrane</location>
        <topology evidence="2">Lipid-anchor</topology>
    </subcellularLocation>
</comment>
<protein>
    <submittedName>
        <fullName evidence="4">RND transporter</fullName>
    </submittedName>
</protein>
<dbReference type="KEGG" id="chrb:DK843_03570"/>
<dbReference type="RefSeq" id="WP_114072566.1">
    <property type="nucleotide sequence ID" value="NZ_CP029554.1"/>
</dbReference>
<evidence type="ECO:0000313" key="5">
    <source>
        <dbReference type="Proteomes" id="UP000252038"/>
    </source>
</evidence>
<keyword evidence="2" id="KW-0812">Transmembrane</keyword>
<evidence type="ECO:0000256" key="3">
    <source>
        <dbReference type="SAM" id="Coils"/>
    </source>
</evidence>
<dbReference type="PROSITE" id="PS51257">
    <property type="entry name" value="PROKAR_LIPOPROTEIN"/>
    <property type="match status" value="1"/>
</dbReference>
<keyword evidence="3" id="KW-0175">Coiled coil</keyword>
<evidence type="ECO:0000256" key="2">
    <source>
        <dbReference type="RuleBase" id="RU362097"/>
    </source>
</evidence>
<feature type="coiled-coil region" evidence="3">
    <location>
        <begin position="181"/>
        <end position="208"/>
    </location>
</feature>
<dbReference type="PANTHER" id="PTHR30203">
    <property type="entry name" value="OUTER MEMBRANE CATION EFFLUX PROTEIN"/>
    <property type="match status" value="1"/>
</dbReference>
<dbReference type="PANTHER" id="PTHR30203:SF33">
    <property type="entry name" value="BLR4455 PROTEIN"/>
    <property type="match status" value="1"/>
</dbReference>
<dbReference type="Gene3D" id="1.20.1600.10">
    <property type="entry name" value="Outer membrane efflux proteins (OEP)"/>
    <property type="match status" value="1"/>
</dbReference>
<keyword evidence="2" id="KW-1134">Transmembrane beta strand</keyword>
<comment type="similarity">
    <text evidence="1 2">Belongs to the outer membrane factor (OMF) (TC 1.B.17) family.</text>
</comment>
<feature type="chain" id="PRO_5016485903" evidence="2">
    <location>
        <begin position="25"/>
        <end position="465"/>
    </location>
</feature>
<evidence type="ECO:0000256" key="1">
    <source>
        <dbReference type="ARBA" id="ARBA00007613"/>
    </source>
</evidence>
<reference evidence="4 5" key="1">
    <citation type="submission" date="2018-05" db="EMBL/GenBank/DDBJ databases">
        <title>Genome sequencing, assembly and analysis of the novel insecticidal bacterium, Chromobacterium phragmitis.</title>
        <authorList>
            <person name="Sparks M.E."/>
            <person name="Blackburn M.B."/>
            <person name="Gundersen-Rindal D.E."/>
        </authorList>
    </citation>
    <scope>NUCLEOTIDE SEQUENCE [LARGE SCALE GENOMIC DNA]</scope>
    <source>
        <strain evidence="4">IIBBL 274-1</strain>
    </source>
</reference>
<dbReference type="InterPro" id="IPR003423">
    <property type="entry name" value="OMP_efflux"/>
</dbReference>
<dbReference type="Proteomes" id="UP000252038">
    <property type="component" value="Chromosome"/>
</dbReference>
<keyword evidence="2" id="KW-0564">Palmitate</keyword>
<dbReference type="NCBIfam" id="TIGR01845">
    <property type="entry name" value="outer_NodT"/>
    <property type="match status" value="1"/>
</dbReference>
<keyword evidence="2" id="KW-0472">Membrane</keyword>